<dbReference type="EMBL" id="JBGBPQ010000006">
    <property type="protein sequence ID" value="KAL1523067.1"/>
    <property type="molecule type" value="Genomic_DNA"/>
</dbReference>
<dbReference type="PANTHER" id="PTHR14614">
    <property type="entry name" value="HEPATOCELLULAR CARCINOMA-ASSOCIATED ANTIGEN"/>
    <property type="match status" value="1"/>
</dbReference>
<dbReference type="InterPro" id="IPR029063">
    <property type="entry name" value="SAM-dependent_MTases_sf"/>
</dbReference>
<dbReference type="SUPFAM" id="SSF53335">
    <property type="entry name" value="S-adenosyl-L-methionine-dependent methyltransferases"/>
    <property type="match status" value="1"/>
</dbReference>
<feature type="region of interest" description="Disordered" evidence="1">
    <location>
        <begin position="280"/>
        <end position="399"/>
    </location>
</feature>
<protein>
    <recommendedName>
        <fullName evidence="4">Calmodulin-lysine N-methyltransferase</fullName>
    </recommendedName>
</protein>
<accession>A0AB34JQE4</accession>
<evidence type="ECO:0000313" key="2">
    <source>
        <dbReference type="EMBL" id="KAL1523067.1"/>
    </source>
</evidence>
<feature type="compositionally biased region" description="Basic residues" evidence="1">
    <location>
        <begin position="329"/>
        <end position="338"/>
    </location>
</feature>
<feature type="compositionally biased region" description="Low complexity" evidence="1">
    <location>
        <begin position="465"/>
        <end position="483"/>
    </location>
</feature>
<keyword evidence="3" id="KW-1185">Reference proteome</keyword>
<dbReference type="Proteomes" id="UP001515480">
    <property type="component" value="Unassembled WGS sequence"/>
</dbReference>
<dbReference type="PANTHER" id="PTHR14614:SF123">
    <property type="entry name" value="OS04G0645500 PROTEIN"/>
    <property type="match status" value="1"/>
</dbReference>
<evidence type="ECO:0000313" key="3">
    <source>
        <dbReference type="Proteomes" id="UP001515480"/>
    </source>
</evidence>
<comment type="caution">
    <text evidence="2">The sequence shown here is derived from an EMBL/GenBank/DDBJ whole genome shotgun (WGS) entry which is preliminary data.</text>
</comment>
<gene>
    <name evidence="2" type="ORF">AB1Y20_018027</name>
</gene>
<reference evidence="2 3" key="1">
    <citation type="journal article" date="2024" name="Science">
        <title>Giant polyketide synthase enzymes in the biosynthesis of giant marine polyether toxins.</title>
        <authorList>
            <person name="Fallon T.R."/>
            <person name="Shende V.V."/>
            <person name="Wierzbicki I.H."/>
            <person name="Pendleton A.L."/>
            <person name="Watervoot N.F."/>
            <person name="Auber R.P."/>
            <person name="Gonzalez D.J."/>
            <person name="Wisecaver J.H."/>
            <person name="Moore B.S."/>
        </authorList>
    </citation>
    <scope>NUCLEOTIDE SEQUENCE [LARGE SCALE GENOMIC DNA]</scope>
    <source>
        <strain evidence="2 3">12B1</strain>
    </source>
</reference>
<dbReference type="AlphaFoldDB" id="A0AB34JQE4"/>
<proteinExistence type="predicted"/>
<evidence type="ECO:0000256" key="1">
    <source>
        <dbReference type="SAM" id="MobiDB-lite"/>
    </source>
</evidence>
<dbReference type="Gene3D" id="3.40.50.150">
    <property type="entry name" value="Vaccinia Virus protein VP39"/>
    <property type="match status" value="1"/>
</dbReference>
<dbReference type="Pfam" id="PF10294">
    <property type="entry name" value="Methyltransf_16"/>
    <property type="match status" value="1"/>
</dbReference>
<feature type="compositionally biased region" description="Low complexity" evidence="1">
    <location>
        <begin position="349"/>
        <end position="396"/>
    </location>
</feature>
<name>A0AB34JQE4_PRYPA</name>
<evidence type="ECO:0008006" key="4">
    <source>
        <dbReference type="Google" id="ProtNLM"/>
    </source>
</evidence>
<dbReference type="CDD" id="cd02440">
    <property type="entry name" value="AdoMet_MTases"/>
    <property type="match status" value="1"/>
</dbReference>
<feature type="region of interest" description="Disordered" evidence="1">
    <location>
        <begin position="438"/>
        <end position="500"/>
    </location>
</feature>
<organism evidence="2 3">
    <name type="scientific">Prymnesium parvum</name>
    <name type="common">Toxic golden alga</name>
    <dbReference type="NCBI Taxonomy" id="97485"/>
    <lineage>
        <taxon>Eukaryota</taxon>
        <taxon>Haptista</taxon>
        <taxon>Haptophyta</taxon>
        <taxon>Prymnesiophyceae</taxon>
        <taxon>Prymnesiales</taxon>
        <taxon>Prymnesiaceae</taxon>
        <taxon>Prymnesium</taxon>
    </lineage>
</organism>
<feature type="compositionally biased region" description="Low complexity" evidence="1">
    <location>
        <begin position="296"/>
        <end position="309"/>
    </location>
</feature>
<dbReference type="InterPro" id="IPR019410">
    <property type="entry name" value="Methyltransf_16"/>
</dbReference>
<sequence length="531" mass="55196">MANDDEPPTDTHTVHLPPLPGGELLRIETLPPAASADSVLLGGKLWAAAASLCAFLIERRAALRGRRVLELGAGVGACGLYAGALGAEHVLLTDCEEQLCELMRANIHENRLSSRVSAQRLSWGAREWAGAPYEWVIGSDVVWGGDHEAHAALCRTVRGLLSCGASLAVLASEHGLPTPTADGCFRDATLDEFAAAAAAEGLRVSMVEGWGGRGAADGRQFEWTAEAFAACGGSPSEAYLIELRLDDASEEAPFVPEEEWEGTFTQGDGLMARKVRRNSAGRLQPPPFLSHESGGEAEAATSRADASAALEVETSPPPPAKLDVDTPARRHSSRRRHSSPLTPSPSFCPPAATRPASRPASAQSRRARSPASSSLASSPCSTGSARSSSRASPASTYGGWPSCISPTTAAKTKPLVPGASPGQLVGPHLPVFARESAMARWPQRQPTASRVADPAFMSGEKRAAGRASPSGGRRRASSAPRCRPGGGGAHRSSPSRVRGEDIGCGFAAVRSVRAESRAAAAAALAQAREAA</sequence>